<organism evidence="1 2">
    <name type="scientific">Panagrolaimus sp. JU765</name>
    <dbReference type="NCBI Taxonomy" id="591449"/>
    <lineage>
        <taxon>Eukaryota</taxon>
        <taxon>Metazoa</taxon>
        <taxon>Ecdysozoa</taxon>
        <taxon>Nematoda</taxon>
        <taxon>Chromadorea</taxon>
        <taxon>Rhabditida</taxon>
        <taxon>Tylenchina</taxon>
        <taxon>Panagrolaimomorpha</taxon>
        <taxon>Panagrolaimoidea</taxon>
        <taxon>Panagrolaimidae</taxon>
        <taxon>Panagrolaimus</taxon>
    </lineage>
</organism>
<evidence type="ECO:0000313" key="2">
    <source>
        <dbReference type="WBParaSite" id="JU765_v2.g20515.t1"/>
    </source>
</evidence>
<proteinExistence type="predicted"/>
<protein>
    <submittedName>
        <fullName evidence="2">RING-CH-type domain-containing protein</fullName>
    </submittedName>
</protein>
<name>A0AC34QYX3_9BILA</name>
<sequence>MSEVKEEDTLKTMETVQHRISENDPLMKQCRICFDDEITDIQNGLESKWLCPCHCDGTMKWVHERCLKEWLKQAPFPQQSACSACKFTYRKYWVVKSVNDWSFPKLNLNVWDVIEISLDLYSTIKLIRGFYQTLQGQRSLVAQICYFFFWKTFIFTDRRALFYRSLGTHMISSVCEPQVKDAKEDEEPTKMID</sequence>
<dbReference type="Proteomes" id="UP000887576">
    <property type="component" value="Unplaced"/>
</dbReference>
<dbReference type="WBParaSite" id="JU765_v2.g20515.t1">
    <property type="protein sequence ID" value="JU765_v2.g20515.t1"/>
    <property type="gene ID" value="JU765_v2.g20515"/>
</dbReference>
<accession>A0AC34QYX3</accession>
<reference evidence="2" key="1">
    <citation type="submission" date="2022-11" db="UniProtKB">
        <authorList>
            <consortium name="WormBaseParasite"/>
        </authorList>
    </citation>
    <scope>IDENTIFICATION</scope>
</reference>
<evidence type="ECO:0000313" key="1">
    <source>
        <dbReference type="Proteomes" id="UP000887576"/>
    </source>
</evidence>